<proteinExistence type="inferred from homology"/>
<accession>A0A0B2WLR2</accession>
<reference evidence="10 11" key="1">
    <citation type="journal article" date="2014" name="Proc. Natl. Acad. Sci. U.S.A.">
        <title>Trajectory and genomic determinants of fungal-pathogen speciation and host adaptation.</title>
        <authorList>
            <person name="Hu X."/>
            <person name="Xiao G."/>
            <person name="Zheng P."/>
            <person name="Shang Y."/>
            <person name="Su Y."/>
            <person name="Zhang X."/>
            <person name="Liu X."/>
            <person name="Zhan S."/>
            <person name="St Leger R.J."/>
            <person name="Wang C."/>
        </authorList>
    </citation>
    <scope>NUCLEOTIDE SEQUENCE [LARGE SCALE GENOMIC DNA]</scope>
    <source>
        <strain evidence="10 11">ARSEF 1941</strain>
    </source>
</reference>
<dbReference type="InterPro" id="IPR036851">
    <property type="entry name" value="Chloroperoxidase-like_sf"/>
</dbReference>
<comment type="caution">
    <text evidence="10">The sequence shown here is derived from an EMBL/GenBank/DDBJ whole genome shotgun (WGS) entry which is preliminary data.</text>
</comment>
<protein>
    <submittedName>
        <fullName evidence="10">Chloroperoxidase</fullName>
    </submittedName>
</protein>
<dbReference type="PROSITE" id="PS51405">
    <property type="entry name" value="HEME_HALOPEROXIDASE"/>
    <property type="match status" value="1"/>
</dbReference>
<keyword evidence="5" id="KW-0560">Oxidoreductase</keyword>
<dbReference type="SUPFAM" id="SSF47571">
    <property type="entry name" value="Cloroperoxidase"/>
    <property type="match status" value="1"/>
</dbReference>
<dbReference type="STRING" id="1081103.A0A0B2WLR2"/>
<dbReference type="GO" id="GO:0004601">
    <property type="term" value="F:peroxidase activity"/>
    <property type="evidence" value="ECO:0007669"/>
    <property type="project" value="UniProtKB-KW"/>
</dbReference>
<comment type="cofactor">
    <cofactor evidence="1">
        <name>heme b</name>
        <dbReference type="ChEBI" id="CHEBI:60344"/>
    </cofactor>
</comment>
<evidence type="ECO:0000256" key="8">
    <source>
        <dbReference type="SAM" id="SignalP"/>
    </source>
</evidence>
<evidence type="ECO:0000256" key="2">
    <source>
        <dbReference type="ARBA" id="ARBA00022559"/>
    </source>
</evidence>
<organism evidence="10 11">
    <name type="scientific">Metarhizium album (strain ARSEF 1941)</name>
    <dbReference type="NCBI Taxonomy" id="1081103"/>
    <lineage>
        <taxon>Eukaryota</taxon>
        <taxon>Fungi</taxon>
        <taxon>Dikarya</taxon>
        <taxon>Ascomycota</taxon>
        <taxon>Pezizomycotina</taxon>
        <taxon>Sordariomycetes</taxon>
        <taxon>Hypocreomycetidae</taxon>
        <taxon>Hypocreales</taxon>
        <taxon>Clavicipitaceae</taxon>
        <taxon>Metarhizium</taxon>
    </lineage>
</organism>
<evidence type="ECO:0000256" key="3">
    <source>
        <dbReference type="ARBA" id="ARBA00022617"/>
    </source>
</evidence>
<comment type="similarity">
    <text evidence="7">Belongs to the chloroperoxidase family.</text>
</comment>
<gene>
    <name evidence="10" type="ORF">MAM_07738</name>
</gene>
<feature type="chain" id="PRO_5002096662" evidence="8">
    <location>
        <begin position="21"/>
        <end position="252"/>
    </location>
</feature>
<keyword evidence="6" id="KW-0408">Iron</keyword>
<dbReference type="RefSeq" id="XP_040675488.1">
    <property type="nucleotide sequence ID" value="XM_040826536.1"/>
</dbReference>
<keyword evidence="3" id="KW-0349">Heme</keyword>
<dbReference type="Proteomes" id="UP000030816">
    <property type="component" value="Unassembled WGS sequence"/>
</dbReference>
<keyword evidence="8" id="KW-0732">Signal</keyword>
<evidence type="ECO:0000256" key="5">
    <source>
        <dbReference type="ARBA" id="ARBA00023002"/>
    </source>
</evidence>
<dbReference type="Pfam" id="PF01328">
    <property type="entry name" value="Peroxidase_2"/>
    <property type="match status" value="1"/>
</dbReference>
<dbReference type="PANTHER" id="PTHR33577">
    <property type="entry name" value="STERIGMATOCYSTIN BIOSYNTHESIS PEROXIDASE STCC-RELATED"/>
    <property type="match status" value="1"/>
</dbReference>
<dbReference type="HOGENOM" id="CLU_050230_4_0_1"/>
<evidence type="ECO:0000313" key="10">
    <source>
        <dbReference type="EMBL" id="KHN94422.1"/>
    </source>
</evidence>
<dbReference type="AlphaFoldDB" id="A0A0B2WLR2"/>
<dbReference type="Gene3D" id="1.10.489.10">
    <property type="entry name" value="Chloroperoxidase-like"/>
    <property type="match status" value="1"/>
</dbReference>
<evidence type="ECO:0000256" key="4">
    <source>
        <dbReference type="ARBA" id="ARBA00022723"/>
    </source>
</evidence>
<evidence type="ECO:0000256" key="6">
    <source>
        <dbReference type="ARBA" id="ARBA00023004"/>
    </source>
</evidence>
<dbReference type="OrthoDB" id="407298at2759"/>
<keyword evidence="2 10" id="KW-0575">Peroxidase</keyword>
<name>A0A0B2WLR2_METAS</name>
<evidence type="ECO:0000256" key="7">
    <source>
        <dbReference type="ARBA" id="ARBA00025795"/>
    </source>
</evidence>
<feature type="domain" description="Heme haloperoxidase family profile" evidence="9">
    <location>
        <begin position="22"/>
        <end position="243"/>
    </location>
</feature>
<feature type="signal peptide" evidence="8">
    <location>
        <begin position="1"/>
        <end position="20"/>
    </location>
</feature>
<evidence type="ECO:0000313" key="11">
    <source>
        <dbReference type="Proteomes" id="UP000030816"/>
    </source>
</evidence>
<dbReference type="PANTHER" id="PTHR33577:SF19">
    <property type="entry name" value="HEME HALOPEROXIDASE FAMILY PROFILE DOMAIN-CONTAINING PROTEIN-RELATED"/>
    <property type="match status" value="1"/>
</dbReference>
<sequence length="252" mass="27534">MMLPRMPVLAATAALAVASAQTTRPWQAPGPDDSRGPCPMLNTLANHGYLPHNGRNITAGQCADAVSQGLNVDRFYGTVPASFFALGFGKSTFDLEDLNKPGVIQHIASLTRNDVTPTDQSLTADPTRIAALLNDSSTDYLTVASLAASRDRVEKLSAPQRLSPQGQQTAYFEAGMLLMMMKEGEVPSALTFPDPRTWRAPKERVRVWLTEERLPEELGWKRNARTVSAMDWPPVTAAIEAERMGLSARRRS</sequence>
<dbReference type="GeneID" id="63742193"/>
<dbReference type="EMBL" id="AZHE01000035">
    <property type="protein sequence ID" value="KHN94422.1"/>
    <property type="molecule type" value="Genomic_DNA"/>
</dbReference>
<evidence type="ECO:0000259" key="9">
    <source>
        <dbReference type="PROSITE" id="PS51405"/>
    </source>
</evidence>
<dbReference type="InterPro" id="IPR000028">
    <property type="entry name" value="Chloroperoxidase"/>
</dbReference>
<keyword evidence="4" id="KW-0479">Metal-binding</keyword>
<evidence type="ECO:0000256" key="1">
    <source>
        <dbReference type="ARBA" id="ARBA00001970"/>
    </source>
</evidence>
<dbReference type="GO" id="GO:0046872">
    <property type="term" value="F:metal ion binding"/>
    <property type="evidence" value="ECO:0007669"/>
    <property type="project" value="UniProtKB-KW"/>
</dbReference>
<keyword evidence="11" id="KW-1185">Reference proteome</keyword>